<dbReference type="Proteomes" id="UP000219972">
    <property type="component" value="Unassembled WGS sequence"/>
</dbReference>
<keyword evidence="3" id="KW-1185">Reference proteome</keyword>
<dbReference type="RefSeq" id="WP_097544357.1">
    <property type="nucleotide sequence ID" value="NZ_NWSK01000005.1"/>
</dbReference>
<protein>
    <recommendedName>
        <fullName evidence="4">DUF4175 domain-containing protein</fullName>
    </recommendedName>
</protein>
<proteinExistence type="predicted"/>
<organism evidence="2 3">
    <name type="scientific">Rhizobium anhuiense</name>
    <dbReference type="NCBI Taxonomy" id="1184720"/>
    <lineage>
        <taxon>Bacteria</taxon>
        <taxon>Pseudomonadati</taxon>
        <taxon>Pseudomonadota</taxon>
        <taxon>Alphaproteobacteria</taxon>
        <taxon>Hyphomicrobiales</taxon>
        <taxon>Rhizobiaceae</taxon>
        <taxon>Rhizobium/Agrobacterium group</taxon>
        <taxon>Rhizobium</taxon>
    </lineage>
</organism>
<keyword evidence="1" id="KW-0812">Transmembrane</keyword>
<feature type="transmembrane region" description="Helical" evidence="1">
    <location>
        <begin position="21"/>
        <end position="38"/>
    </location>
</feature>
<evidence type="ECO:0000313" key="3">
    <source>
        <dbReference type="Proteomes" id="UP000219972"/>
    </source>
</evidence>
<evidence type="ECO:0000256" key="1">
    <source>
        <dbReference type="SAM" id="Phobius"/>
    </source>
</evidence>
<dbReference type="EMBL" id="NWSL01000020">
    <property type="protein sequence ID" value="PDS49181.1"/>
    <property type="molecule type" value="Genomic_DNA"/>
</dbReference>
<gene>
    <name evidence="2" type="ORF">CO662_24885</name>
</gene>
<evidence type="ECO:0008006" key="4">
    <source>
        <dbReference type="Google" id="ProtNLM"/>
    </source>
</evidence>
<reference evidence="2 3" key="1">
    <citation type="submission" date="2017-09" db="EMBL/GenBank/DDBJ databases">
        <title>Comparative genomics of rhizobia isolated from Phaseolus vulgaris in China.</title>
        <authorList>
            <person name="Tong W."/>
        </authorList>
    </citation>
    <scope>NUCLEOTIDE SEQUENCE [LARGE SCALE GENOMIC DNA]</scope>
    <source>
        <strain evidence="2 3">Y27</strain>
    </source>
</reference>
<keyword evidence="1" id="KW-1133">Transmembrane helix</keyword>
<name>A0ABX4J1Y6_9HYPH</name>
<keyword evidence="1" id="KW-0472">Membrane</keyword>
<evidence type="ECO:0000313" key="2">
    <source>
        <dbReference type="EMBL" id="PDS49181.1"/>
    </source>
</evidence>
<comment type="caution">
    <text evidence="2">The sequence shown here is derived from an EMBL/GenBank/DDBJ whole genome shotgun (WGS) entry which is preliminary data.</text>
</comment>
<sequence>MQIDHDPDEPKLDRGPGPWKAVLAVIVFAWIWYLYFQPFNWPSIALGLLTGAGVVAWAIDITGNKIPDSWRGKASRSGRP</sequence>
<accession>A0ABX4J1Y6</accession>
<feature type="transmembrane region" description="Helical" evidence="1">
    <location>
        <begin position="44"/>
        <end position="63"/>
    </location>
</feature>